<keyword evidence="1 4" id="KW-0378">Hydrolase</keyword>
<dbReference type="SUPFAM" id="SSF53474">
    <property type="entry name" value="alpha/beta-Hydrolases"/>
    <property type="match status" value="1"/>
</dbReference>
<name>A0ABQ6IXP0_9MICO</name>
<accession>A0ABQ6IXP0</accession>
<evidence type="ECO:0000256" key="1">
    <source>
        <dbReference type="ARBA" id="ARBA00022801"/>
    </source>
</evidence>
<comment type="caution">
    <text evidence="4">The sequence shown here is derived from an EMBL/GenBank/DDBJ whole genome shotgun (WGS) entry which is preliminary data.</text>
</comment>
<feature type="domain" description="AB hydrolase-1" evidence="3">
    <location>
        <begin position="44"/>
        <end position="285"/>
    </location>
</feature>
<dbReference type="GO" id="GO:0016787">
    <property type="term" value="F:hydrolase activity"/>
    <property type="evidence" value="ECO:0007669"/>
    <property type="project" value="UniProtKB-KW"/>
</dbReference>
<evidence type="ECO:0000313" key="4">
    <source>
        <dbReference type="EMBL" id="GMA42274.1"/>
    </source>
</evidence>
<reference evidence="5" key="1">
    <citation type="journal article" date="2019" name="Int. J. Syst. Evol. Microbiol.">
        <title>The Global Catalogue of Microorganisms (GCM) 10K type strain sequencing project: providing services to taxonomists for standard genome sequencing and annotation.</title>
        <authorList>
            <consortium name="The Broad Institute Genomics Platform"/>
            <consortium name="The Broad Institute Genome Sequencing Center for Infectious Disease"/>
            <person name="Wu L."/>
            <person name="Ma J."/>
        </authorList>
    </citation>
    <scope>NUCLEOTIDE SEQUENCE [LARGE SCALE GENOMIC DNA]</scope>
    <source>
        <strain evidence="5">NBRC 113072</strain>
    </source>
</reference>
<dbReference type="PRINTS" id="PR00111">
    <property type="entry name" value="ABHYDROLASE"/>
</dbReference>
<proteinExistence type="predicted"/>
<dbReference type="PRINTS" id="PR00412">
    <property type="entry name" value="EPOXHYDRLASE"/>
</dbReference>
<evidence type="ECO:0000259" key="3">
    <source>
        <dbReference type="Pfam" id="PF00561"/>
    </source>
</evidence>
<evidence type="ECO:0000313" key="5">
    <source>
        <dbReference type="Proteomes" id="UP001157126"/>
    </source>
</evidence>
<dbReference type="InterPro" id="IPR000639">
    <property type="entry name" value="Epox_hydrolase-like"/>
</dbReference>
<evidence type="ECO:0000256" key="2">
    <source>
        <dbReference type="SAM" id="MobiDB-lite"/>
    </source>
</evidence>
<dbReference type="InterPro" id="IPR050266">
    <property type="entry name" value="AB_hydrolase_sf"/>
</dbReference>
<gene>
    <name evidence="4" type="ORF">GCM10025883_43190</name>
</gene>
<dbReference type="PANTHER" id="PTHR43798">
    <property type="entry name" value="MONOACYLGLYCEROL LIPASE"/>
    <property type="match status" value="1"/>
</dbReference>
<feature type="region of interest" description="Disordered" evidence="2">
    <location>
        <begin position="1"/>
        <end position="24"/>
    </location>
</feature>
<dbReference type="RefSeq" id="WP_284305713.1">
    <property type="nucleotide sequence ID" value="NZ_BSUO01000001.1"/>
</dbReference>
<dbReference type="Proteomes" id="UP001157126">
    <property type="component" value="Unassembled WGS sequence"/>
</dbReference>
<sequence>MTSKARPSARRLLTPPGTRETTAEAGGRWRVLRGTHEGAGVPALLVHGGGSDHAGISWYHAIGDLARDRPVYAPDLPGCGGSTDVAAAGSAAAIADRLVGLLDALRVEKVVAIGVSLGGDVVMNLALRHPDRVAALVPVAAGGLIGRFGGPLMHRVTWLATRLPDGVVMPASDFSSRWSEALFARSVTDVDSLPPEVVAEYVRESRAPGAGYAYWRYNKASVGPAGMRNDLTGRLGSLEVPTLFLHSPQDPLVPVEGSRRAAAEMPDARLVEVPGVGHWLPLEAPAVFAREVGEFAAARGLSTC</sequence>
<dbReference type="PANTHER" id="PTHR43798:SF31">
    <property type="entry name" value="AB HYDROLASE SUPERFAMILY PROTEIN YCLE"/>
    <property type="match status" value="1"/>
</dbReference>
<dbReference type="EMBL" id="BSUO01000001">
    <property type="protein sequence ID" value="GMA42274.1"/>
    <property type="molecule type" value="Genomic_DNA"/>
</dbReference>
<organism evidence="4 5">
    <name type="scientific">Mobilicoccus caccae</name>
    <dbReference type="NCBI Taxonomy" id="1859295"/>
    <lineage>
        <taxon>Bacteria</taxon>
        <taxon>Bacillati</taxon>
        <taxon>Actinomycetota</taxon>
        <taxon>Actinomycetes</taxon>
        <taxon>Micrococcales</taxon>
        <taxon>Dermatophilaceae</taxon>
        <taxon>Mobilicoccus</taxon>
    </lineage>
</organism>
<dbReference type="Gene3D" id="3.40.50.1820">
    <property type="entry name" value="alpha/beta hydrolase"/>
    <property type="match status" value="1"/>
</dbReference>
<dbReference type="InterPro" id="IPR029058">
    <property type="entry name" value="AB_hydrolase_fold"/>
</dbReference>
<keyword evidence="5" id="KW-1185">Reference proteome</keyword>
<dbReference type="Pfam" id="PF00561">
    <property type="entry name" value="Abhydrolase_1"/>
    <property type="match status" value="1"/>
</dbReference>
<dbReference type="InterPro" id="IPR000073">
    <property type="entry name" value="AB_hydrolase_1"/>
</dbReference>
<protein>
    <submittedName>
        <fullName evidence="4">Alpha/beta hydrolase</fullName>
    </submittedName>
</protein>